<dbReference type="Proteomes" id="UP000054166">
    <property type="component" value="Unassembled WGS sequence"/>
</dbReference>
<feature type="region of interest" description="Disordered" evidence="1">
    <location>
        <begin position="90"/>
        <end position="123"/>
    </location>
</feature>
<dbReference type="HOGENOM" id="CLU_903491_0_0_1"/>
<dbReference type="InParanoid" id="A0A0C3AEN3"/>
<keyword evidence="2" id="KW-1133">Transmembrane helix</keyword>
<keyword evidence="2" id="KW-0812">Transmembrane</keyword>
<dbReference type="AlphaFoldDB" id="A0A0C3AEN3"/>
<name>A0A0C3AEN3_PILCF</name>
<evidence type="ECO:0000256" key="1">
    <source>
        <dbReference type="SAM" id="MobiDB-lite"/>
    </source>
</evidence>
<reference evidence="4" key="2">
    <citation type="submission" date="2015-01" db="EMBL/GenBank/DDBJ databases">
        <title>Evolutionary Origins and Diversification of the Mycorrhizal Mutualists.</title>
        <authorList>
            <consortium name="DOE Joint Genome Institute"/>
            <consortium name="Mycorrhizal Genomics Consortium"/>
            <person name="Kohler A."/>
            <person name="Kuo A."/>
            <person name="Nagy L.G."/>
            <person name="Floudas D."/>
            <person name="Copeland A."/>
            <person name="Barry K.W."/>
            <person name="Cichocki N."/>
            <person name="Veneault-Fourrey C."/>
            <person name="LaButti K."/>
            <person name="Lindquist E.A."/>
            <person name="Lipzen A."/>
            <person name="Lundell T."/>
            <person name="Morin E."/>
            <person name="Murat C."/>
            <person name="Riley R."/>
            <person name="Ohm R."/>
            <person name="Sun H."/>
            <person name="Tunlid A."/>
            <person name="Henrissat B."/>
            <person name="Grigoriev I.V."/>
            <person name="Hibbett D.S."/>
            <person name="Martin F."/>
        </authorList>
    </citation>
    <scope>NUCLEOTIDE SEQUENCE [LARGE SCALE GENOMIC DNA]</scope>
    <source>
        <strain evidence="4">F 1598</strain>
    </source>
</reference>
<gene>
    <name evidence="3" type="ORF">PILCRDRAFT_804088</name>
</gene>
<protein>
    <submittedName>
        <fullName evidence="3">Uncharacterized protein</fullName>
    </submittedName>
</protein>
<feature type="compositionally biased region" description="Basic and acidic residues" evidence="1">
    <location>
        <begin position="100"/>
        <end position="116"/>
    </location>
</feature>
<feature type="transmembrane region" description="Helical" evidence="2">
    <location>
        <begin position="27"/>
        <end position="46"/>
    </location>
</feature>
<evidence type="ECO:0000256" key="2">
    <source>
        <dbReference type="SAM" id="Phobius"/>
    </source>
</evidence>
<keyword evidence="2" id="KW-0472">Membrane</keyword>
<organism evidence="3 4">
    <name type="scientific">Piloderma croceum (strain F 1598)</name>
    <dbReference type="NCBI Taxonomy" id="765440"/>
    <lineage>
        <taxon>Eukaryota</taxon>
        <taxon>Fungi</taxon>
        <taxon>Dikarya</taxon>
        <taxon>Basidiomycota</taxon>
        <taxon>Agaricomycotina</taxon>
        <taxon>Agaricomycetes</taxon>
        <taxon>Agaricomycetidae</taxon>
        <taxon>Atheliales</taxon>
        <taxon>Atheliaceae</taxon>
        <taxon>Piloderma</taxon>
    </lineage>
</organism>
<feature type="compositionally biased region" description="Acidic residues" evidence="1">
    <location>
        <begin position="199"/>
        <end position="210"/>
    </location>
</feature>
<proteinExistence type="predicted"/>
<evidence type="ECO:0000313" key="4">
    <source>
        <dbReference type="Proteomes" id="UP000054166"/>
    </source>
</evidence>
<sequence length="308" mass="34214">MGEWSNVWNVRECAFMEEKEAEGEQEWAIAAETSYSILLLLLLLLLHYRLIVDRTRSDMDYSTTTTSLSEVLAQRVAAAATAEASVEKEKTKKWGRCGKRKNESKNKDNKEAEEMKKKKKQQRPLVGMTNDVYLNVLSLHNAIMASGGATSGGSALFTPTPMILNGLFNSPLFSPSASIASMKGKAKTSSIRSGKEWDADLDEEDEDEDEKERLGRDVDDLAGQSQAAILIWSRLLLLLPLSSPPPPMSPVLQSETDNEDMDDIGNAISDLDGLIFKQDTMYQQQELQSLSGVSDYMNFDIPFDHGHV</sequence>
<feature type="region of interest" description="Disordered" evidence="1">
    <location>
        <begin position="189"/>
        <end position="219"/>
    </location>
</feature>
<evidence type="ECO:0000313" key="3">
    <source>
        <dbReference type="EMBL" id="KIM72238.1"/>
    </source>
</evidence>
<reference evidence="3 4" key="1">
    <citation type="submission" date="2014-04" db="EMBL/GenBank/DDBJ databases">
        <authorList>
            <consortium name="DOE Joint Genome Institute"/>
            <person name="Kuo A."/>
            <person name="Tarkka M."/>
            <person name="Buscot F."/>
            <person name="Kohler A."/>
            <person name="Nagy L.G."/>
            <person name="Floudas D."/>
            <person name="Copeland A."/>
            <person name="Barry K.W."/>
            <person name="Cichocki N."/>
            <person name="Veneault-Fourrey C."/>
            <person name="LaButti K."/>
            <person name="Lindquist E.A."/>
            <person name="Lipzen A."/>
            <person name="Lundell T."/>
            <person name="Morin E."/>
            <person name="Murat C."/>
            <person name="Sun H."/>
            <person name="Tunlid A."/>
            <person name="Henrissat B."/>
            <person name="Grigoriev I.V."/>
            <person name="Hibbett D.S."/>
            <person name="Martin F."/>
            <person name="Nordberg H.P."/>
            <person name="Cantor M.N."/>
            <person name="Hua S.X."/>
        </authorList>
    </citation>
    <scope>NUCLEOTIDE SEQUENCE [LARGE SCALE GENOMIC DNA]</scope>
    <source>
        <strain evidence="3 4">F 1598</strain>
    </source>
</reference>
<accession>A0A0C3AEN3</accession>
<keyword evidence="4" id="KW-1185">Reference proteome</keyword>
<dbReference type="EMBL" id="KN833148">
    <property type="protein sequence ID" value="KIM72238.1"/>
    <property type="molecule type" value="Genomic_DNA"/>
</dbReference>